<dbReference type="PANTHER" id="PTHR24171:SF8">
    <property type="entry name" value="BRCA1-ASSOCIATED RING DOMAIN PROTEIN 1"/>
    <property type="match status" value="1"/>
</dbReference>
<accession>A0AAV0F096</accession>
<dbReference type="GO" id="GO:0004842">
    <property type="term" value="F:ubiquitin-protein transferase activity"/>
    <property type="evidence" value="ECO:0007669"/>
    <property type="project" value="TreeGrafter"/>
</dbReference>
<dbReference type="EMBL" id="CAMAPF010000112">
    <property type="protein sequence ID" value="CAH9101650.1"/>
    <property type="molecule type" value="Genomic_DNA"/>
</dbReference>
<evidence type="ECO:0000256" key="3">
    <source>
        <dbReference type="PROSITE-ProRule" id="PRU00023"/>
    </source>
</evidence>
<dbReference type="InterPro" id="IPR036770">
    <property type="entry name" value="Ankyrin_rpt-contain_sf"/>
</dbReference>
<evidence type="ECO:0000313" key="4">
    <source>
        <dbReference type="EMBL" id="CAH9101650.1"/>
    </source>
</evidence>
<name>A0AAV0F096_9ASTE</name>
<dbReference type="PANTHER" id="PTHR24171">
    <property type="entry name" value="ANKYRIN REPEAT DOMAIN-CONTAINING PROTEIN 39-RELATED"/>
    <property type="match status" value="1"/>
</dbReference>
<evidence type="ECO:0000256" key="1">
    <source>
        <dbReference type="ARBA" id="ARBA00022737"/>
    </source>
</evidence>
<keyword evidence="2 3" id="KW-0040">ANK repeat</keyword>
<dbReference type="AlphaFoldDB" id="A0AAV0F096"/>
<dbReference type="EMBL" id="CAMAPF010000953">
    <property type="protein sequence ID" value="CAH9128823.1"/>
    <property type="molecule type" value="Genomic_DNA"/>
</dbReference>
<feature type="repeat" description="ANK" evidence="3">
    <location>
        <begin position="62"/>
        <end position="94"/>
    </location>
</feature>
<dbReference type="Gene3D" id="1.25.40.20">
    <property type="entry name" value="Ankyrin repeat-containing domain"/>
    <property type="match status" value="1"/>
</dbReference>
<dbReference type="PROSITE" id="PS50297">
    <property type="entry name" value="ANK_REP_REGION"/>
    <property type="match status" value="3"/>
</dbReference>
<dbReference type="PRINTS" id="PR01415">
    <property type="entry name" value="ANKYRIN"/>
</dbReference>
<proteinExistence type="predicted"/>
<dbReference type="Pfam" id="PF00023">
    <property type="entry name" value="Ank"/>
    <property type="match status" value="1"/>
</dbReference>
<dbReference type="InterPro" id="IPR002110">
    <property type="entry name" value="Ankyrin_rpt"/>
</dbReference>
<feature type="repeat" description="ANK" evidence="3">
    <location>
        <begin position="98"/>
        <end position="123"/>
    </location>
</feature>
<keyword evidence="1" id="KW-0677">Repeat</keyword>
<sequence length="171" mass="18741">MLADQLGLSRRSKRLLMTASDRDDRGWTPLHIVALKGDLKEVRRLLDEGIDANVAAWGPKAPGVTPLHLAAKGGHVKVMDKLLEHGADIDARTKGASGGWTPLHHAAKERKKKAINFLIRNGAFLPDDINDTRFNPSVHYCPGLEWAYEEMKRLRGDNSSSSSEGSHSSGD</sequence>
<evidence type="ECO:0000313" key="5">
    <source>
        <dbReference type="EMBL" id="CAH9128823.1"/>
    </source>
</evidence>
<dbReference type="PROSITE" id="PS50088">
    <property type="entry name" value="ANK_REPEAT"/>
    <property type="match status" value="3"/>
</dbReference>
<protein>
    <submittedName>
        <fullName evidence="5">Uncharacterized protein</fullName>
    </submittedName>
</protein>
<dbReference type="Proteomes" id="UP001152523">
    <property type="component" value="Unassembled WGS sequence"/>
</dbReference>
<reference evidence="5" key="1">
    <citation type="submission" date="2022-07" db="EMBL/GenBank/DDBJ databases">
        <authorList>
            <person name="Macas J."/>
            <person name="Novak P."/>
            <person name="Neumann P."/>
        </authorList>
    </citation>
    <scope>NUCLEOTIDE SEQUENCE</scope>
</reference>
<dbReference type="Pfam" id="PF12796">
    <property type="entry name" value="Ank_2"/>
    <property type="match status" value="1"/>
</dbReference>
<evidence type="ECO:0000256" key="2">
    <source>
        <dbReference type="ARBA" id="ARBA00023043"/>
    </source>
</evidence>
<comment type="caution">
    <text evidence="5">The sequence shown here is derived from an EMBL/GenBank/DDBJ whole genome shotgun (WGS) entry which is preliminary data.</text>
</comment>
<feature type="repeat" description="ANK" evidence="3">
    <location>
        <begin position="25"/>
        <end position="57"/>
    </location>
</feature>
<dbReference type="SMART" id="SM00248">
    <property type="entry name" value="ANK"/>
    <property type="match status" value="3"/>
</dbReference>
<organism evidence="5 6">
    <name type="scientific">Cuscuta epithymum</name>
    <dbReference type="NCBI Taxonomy" id="186058"/>
    <lineage>
        <taxon>Eukaryota</taxon>
        <taxon>Viridiplantae</taxon>
        <taxon>Streptophyta</taxon>
        <taxon>Embryophyta</taxon>
        <taxon>Tracheophyta</taxon>
        <taxon>Spermatophyta</taxon>
        <taxon>Magnoliopsida</taxon>
        <taxon>eudicotyledons</taxon>
        <taxon>Gunneridae</taxon>
        <taxon>Pentapetalae</taxon>
        <taxon>asterids</taxon>
        <taxon>lamiids</taxon>
        <taxon>Solanales</taxon>
        <taxon>Convolvulaceae</taxon>
        <taxon>Cuscuteae</taxon>
        <taxon>Cuscuta</taxon>
        <taxon>Cuscuta subgen. Cuscuta</taxon>
    </lineage>
</organism>
<dbReference type="GO" id="GO:0085020">
    <property type="term" value="P:protein K6-linked ubiquitination"/>
    <property type="evidence" value="ECO:0007669"/>
    <property type="project" value="TreeGrafter"/>
</dbReference>
<dbReference type="SUPFAM" id="SSF48403">
    <property type="entry name" value="Ankyrin repeat"/>
    <property type="match status" value="1"/>
</dbReference>
<keyword evidence="6" id="KW-1185">Reference proteome</keyword>
<evidence type="ECO:0000313" key="6">
    <source>
        <dbReference type="Proteomes" id="UP001152523"/>
    </source>
</evidence>
<gene>
    <name evidence="4" type="ORF">CEPIT_LOCUS15698</name>
    <name evidence="5" type="ORF">CEPIT_LOCUS29372</name>
</gene>